<dbReference type="InterPro" id="IPR000847">
    <property type="entry name" value="LysR_HTH_N"/>
</dbReference>
<dbReference type="InterPro" id="IPR036388">
    <property type="entry name" value="WH-like_DNA-bd_sf"/>
</dbReference>
<evidence type="ECO:0000256" key="1">
    <source>
        <dbReference type="ARBA" id="ARBA00009437"/>
    </source>
</evidence>
<dbReference type="InterPro" id="IPR058163">
    <property type="entry name" value="LysR-type_TF_proteobact-type"/>
</dbReference>
<comment type="caution">
    <text evidence="6">The sequence shown here is derived from an EMBL/GenBank/DDBJ whole genome shotgun (WGS) entry which is preliminary data.</text>
</comment>
<sequence length="303" mass="33796">MVSLPPLYALRAFEVAVRYGSFRQAAEVLHVTPGAVSRHIKTLEEWFGAPLFVRNGPKVTVSEQGDLFAQQITQGFLQLETACEQLKTQRYDLRLKGPSTLTIRWLLNALKYLDEKNSSLQVQLSSVWMEVDHVDFRVEPYDCAILLGNGDFGDNTTSALLFEEWLIPVCAPGVVNDAQSNLADCHLIHPTGDRRDWQYWLGKTHHTPRPDVGRGIVFDTLEQGNMAAMGGHGVSISDLRLSIPLVTAGLLEFPFSTATCTGDGYYLVWPTDSHHQESIVQLQAFLMQQLPPDIPDTMTLIGM</sequence>
<dbReference type="InterPro" id="IPR036390">
    <property type="entry name" value="WH_DNA-bd_sf"/>
</dbReference>
<reference evidence="7" key="1">
    <citation type="journal article" date="2019" name="Int. J. Syst. Evol. Microbiol.">
        <title>The Global Catalogue of Microorganisms (GCM) 10K type strain sequencing project: providing services to taxonomists for standard genome sequencing and annotation.</title>
        <authorList>
            <consortium name="The Broad Institute Genomics Platform"/>
            <consortium name="The Broad Institute Genome Sequencing Center for Infectious Disease"/>
            <person name="Wu L."/>
            <person name="Ma J."/>
        </authorList>
    </citation>
    <scope>NUCLEOTIDE SEQUENCE [LARGE SCALE GENOMIC DNA]</scope>
    <source>
        <strain evidence="7">KCTC 62784</strain>
    </source>
</reference>
<evidence type="ECO:0000256" key="3">
    <source>
        <dbReference type="ARBA" id="ARBA00023125"/>
    </source>
</evidence>
<keyword evidence="7" id="KW-1185">Reference proteome</keyword>
<dbReference type="PROSITE" id="PS50931">
    <property type="entry name" value="HTH_LYSR"/>
    <property type="match status" value="1"/>
</dbReference>
<evidence type="ECO:0000313" key="6">
    <source>
        <dbReference type="EMBL" id="MFC3023880.1"/>
    </source>
</evidence>
<gene>
    <name evidence="6" type="ORF">ACFODT_08585</name>
</gene>
<dbReference type="RefSeq" id="WP_123015164.1">
    <property type="nucleotide sequence ID" value="NZ_AP024911.1"/>
</dbReference>
<dbReference type="PANTHER" id="PTHR30537:SF26">
    <property type="entry name" value="GLYCINE CLEAVAGE SYSTEM TRANSCRIPTIONAL ACTIVATOR"/>
    <property type="match status" value="1"/>
</dbReference>
<evidence type="ECO:0000313" key="7">
    <source>
        <dbReference type="Proteomes" id="UP001595384"/>
    </source>
</evidence>
<dbReference type="Proteomes" id="UP001595384">
    <property type="component" value="Unassembled WGS sequence"/>
</dbReference>
<dbReference type="Pfam" id="PF00126">
    <property type="entry name" value="HTH_1"/>
    <property type="match status" value="1"/>
</dbReference>
<dbReference type="PRINTS" id="PR00039">
    <property type="entry name" value="HTHLYSR"/>
</dbReference>
<dbReference type="Gene3D" id="1.10.10.10">
    <property type="entry name" value="Winged helix-like DNA-binding domain superfamily/Winged helix DNA-binding domain"/>
    <property type="match status" value="1"/>
</dbReference>
<accession>A0ABV7CBN0</accession>
<proteinExistence type="inferred from homology"/>
<dbReference type="EMBL" id="JBHRSE010000056">
    <property type="protein sequence ID" value="MFC3023880.1"/>
    <property type="molecule type" value="Genomic_DNA"/>
</dbReference>
<name>A0ABV7CBN0_9VIBR</name>
<dbReference type="Pfam" id="PF03466">
    <property type="entry name" value="LysR_substrate"/>
    <property type="match status" value="1"/>
</dbReference>
<protein>
    <submittedName>
        <fullName evidence="6">LysR family transcriptional regulator</fullName>
    </submittedName>
</protein>
<keyword evidence="4" id="KW-0804">Transcription</keyword>
<keyword evidence="2" id="KW-0805">Transcription regulation</keyword>
<dbReference type="Gene3D" id="3.40.190.10">
    <property type="entry name" value="Periplasmic binding protein-like II"/>
    <property type="match status" value="2"/>
</dbReference>
<dbReference type="PANTHER" id="PTHR30537">
    <property type="entry name" value="HTH-TYPE TRANSCRIPTIONAL REGULATOR"/>
    <property type="match status" value="1"/>
</dbReference>
<evidence type="ECO:0000259" key="5">
    <source>
        <dbReference type="PROSITE" id="PS50931"/>
    </source>
</evidence>
<evidence type="ECO:0000256" key="2">
    <source>
        <dbReference type="ARBA" id="ARBA00023015"/>
    </source>
</evidence>
<keyword evidence="3" id="KW-0238">DNA-binding</keyword>
<comment type="similarity">
    <text evidence="1">Belongs to the LysR transcriptional regulatory family.</text>
</comment>
<dbReference type="InterPro" id="IPR005119">
    <property type="entry name" value="LysR_subst-bd"/>
</dbReference>
<organism evidence="6 7">
    <name type="scientific">Vibrio zhugei</name>
    <dbReference type="NCBI Taxonomy" id="2479546"/>
    <lineage>
        <taxon>Bacteria</taxon>
        <taxon>Pseudomonadati</taxon>
        <taxon>Pseudomonadota</taxon>
        <taxon>Gammaproteobacteria</taxon>
        <taxon>Vibrionales</taxon>
        <taxon>Vibrionaceae</taxon>
        <taxon>Vibrio</taxon>
    </lineage>
</organism>
<feature type="domain" description="HTH lysR-type" evidence="5">
    <location>
        <begin position="5"/>
        <end position="62"/>
    </location>
</feature>
<evidence type="ECO:0000256" key="4">
    <source>
        <dbReference type="ARBA" id="ARBA00023163"/>
    </source>
</evidence>
<dbReference type="SUPFAM" id="SSF46785">
    <property type="entry name" value="Winged helix' DNA-binding domain"/>
    <property type="match status" value="1"/>
</dbReference>
<dbReference type="SUPFAM" id="SSF53850">
    <property type="entry name" value="Periplasmic binding protein-like II"/>
    <property type="match status" value="1"/>
</dbReference>